<dbReference type="InterPro" id="IPR036398">
    <property type="entry name" value="CA_dom_sf"/>
</dbReference>
<dbReference type="PANTHER" id="PTHR18952:SF95">
    <property type="entry name" value="CARBONIC ANHYDRASE 4"/>
    <property type="match status" value="1"/>
</dbReference>
<evidence type="ECO:0000256" key="6">
    <source>
        <dbReference type="ARBA" id="ARBA00022622"/>
    </source>
</evidence>
<evidence type="ECO:0000256" key="1">
    <source>
        <dbReference type="ARBA" id="ARBA00004609"/>
    </source>
</evidence>
<comment type="subunit">
    <text evidence="3">Interacts with SLC4A4.</text>
</comment>
<gene>
    <name evidence="13" type="ORF">C0J50_4952</name>
</gene>
<evidence type="ECO:0000313" key="13">
    <source>
        <dbReference type="EMBL" id="KAI5611164.1"/>
    </source>
</evidence>
<name>A0AAD5A6Z2_SILAS</name>
<keyword evidence="6" id="KW-0336">GPI-anchor</keyword>
<dbReference type="AlphaFoldDB" id="A0AAD5A6Z2"/>
<dbReference type="SUPFAM" id="SSF51069">
    <property type="entry name" value="Carbonic anhydrase"/>
    <property type="match status" value="1"/>
</dbReference>
<evidence type="ECO:0000256" key="9">
    <source>
        <dbReference type="ARBA" id="ARBA00032355"/>
    </source>
</evidence>
<dbReference type="GO" id="GO:0005886">
    <property type="term" value="C:plasma membrane"/>
    <property type="evidence" value="ECO:0007669"/>
    <property type="project" value="UniProtKB-SubCell"/>
</dbReference>
<evidence type="ECO:0000256" key="2">
    <source>
        <dbReference type="ARBA" id="ARBA00010718"/>
    </source>
</evidence>
<reference evidence="13" key="1">
    <citation type="submission" date="2018-07" db="EMBL/GenBank/DDBJ databases">
        <title>Comparative genomics of catfishes provides insights into carnivory and benthic adaptation.</title>
        <authorList>
            <person name="Zhang Y."/>
            <person name="Wang D."/>
            <person name="Peng Z."/>
            <person name="Zheng S."/>
            <person name="Shao F."/>
            <person name="Tao W."/>
        </authorList>
    </citation>
    <scope>NUCLEOTIDE SEQUENCE</scope>
    <source>
        <strain evidence="13">Chongqing</strain>
    </source>
</reference>
<evidence type="ECO:0000256" key="7">
    <source>
        <dbReference type="ARBA" id="ARBA00023288"/>
    </source>
</evidence>
<keyword evidence="7" id="KW-0449">Lipoprotein</keyword>
<comment type="function">
    <text evidence="10">Catalyzes the reversible hydration of carbon dioxide into bicarbonate and protons and thus is essential to maintaining intracellular and extracellular pH. May stimulate the sodium/bicarbonate transporter activity of SLC4A4 that acts in pH homeostasis. It is essential for acid overload removal from the retina and retina epithelium, and acid release in the choriocapillaris in the choroid.</text>
</comment>
<dbReference type="Gene3D" id="3.10.200.10">
    <property type="entry name" value="Alpha carbonic anhydrase"/>
    <property type="match status" value="1"/>
</dbReference>
<dbReference type="GO" id="GO:0008270">
    <property type="term" value="F:zinc ion binding"/>
    <property type="evidence" value="ECO:0007669"/>
    <property type="project" value="InterPro"/>
</dbReference>
<keyword evidence="6" id="KW-0472">Membrane</keyword>
<evidence type="ECO:0000256" key="3">
    <source>
        <dbReference type="ARBA" id="ARBA00011736"/>
    </source>
</evidence>
<keyword evidence="14" id="KW-1185">Reference proteome</keyword>
<dbReference type="InterPro" id="IPR023561">
    <property type="entry name" value="Carbonic_anhydrase_a-class"/>
</dbReference>
<dbReference type="PROSITE" id="PS51144">
    <property type="entry name" value="ALPHA_CA_2"/>
    <property type="match status" value="1"/>
</dbReference>
<dbReference type="Pfam" id="PF00194">
    <property type="entry name" value="Carb_anhydrase"/>
    <property type="match status" value="1"/>
</dbReference>
<accession>A0AAD5A6Z2</accession>
<sequence length="120" mass="13408">MVTPMHIVHIKKGYSSVSEATKDQSGLAVLGMLYQESPNRNRKYDSIINALSSIKYPGNKTTVGPVSLDSLLPPHCELKKYFRYNGSLTTPNCSESVIWTVFENTTKLSKQQPGIHYSFP</sequence>
<organism evidence="13 14">
    <name type="scientific">Silurus asotus</name>
    <name type="common">Amur catfish</name>
    <name type="synonym">Parasilurus asotus</name>
    <dbReference type="NCBI Taxonomy" id="30991"/>
    <lineage>
        <taxon>Eukaryota</taxon>
        <taxon>Metazoa</taxon>
        <taxon>Chordata</taxon>
        <taxon>Craniata</taxon>
        <taxon>Vertebrata</taxon>
        <taxon>Euteleostomi</taxon>
        <taxon>Actinopterygii</taxon>
        <taxon>Neopterygii</taxon>
        <taxon>Teleostei</taxon>
        <taxon>Ostariophysi</taxon>
        <taxon>Siluriformes</taxon>
        <taxon>Siluridae</taxon>
        <taxon>Silurus</taxon>
    </lineage>
</organism>
<protein>
    <recommendedName>
        <fullName evidence="4">Carbonic anhydrase 4</fullName>
    </recommendedName>
    <alternativeName>
        <fullName evidence="9">Carbonate dehydratase IV</fullName>
    </alternativeName>
    <alternativeName>
        <fullName evidence="8">Carbonic anhydrase IV</fullName>
    </alternativeName>
</protein>
<dbReference type="EMBL" id="MU568261">
    <property type="protein sequence ID" value="KAI5611164.1"/>
    <property type="molecule type" value="Genomic_DNA"/>
</dbReference>
<dbReference type="PANTHER" id="PTHR18952">
    <property type="entry name" value="CARBONIC ANHYDRASE"/>
    <property type="match status" value="1"/>
</dbReference>
<keyword evidence="5" id="KW-1003">Cell membrane</keyword>
<dbReference type="GO" id="GO:0004089">
    <property type="term" value="F:carbonate dehydratase activity"/>
    <property type="evidence" value="ECO:0007669"/>
    <property type="project" value="UniProtKB-EC"/>
</dbReference>
<evidence type="ECO:0000256" key="4">
    <source>
        <dbReference type="ARBA" id="ARBA00014205"/>
    </source>
</evidence>
<dbReference type="Proteomes" id="UP001205998">
    <property type="component" value="Unassembled WGS sequence"/>
</dbReference>
<evidence type="ECO:0000256" key="8">
    <source>
        <dbReference type="ARBA" id="ARBA00032271"/>
    </source>
</evidence>
<comment type="subcellular location">
    <subcellularLocation>
        <location evidence="1">Cell membrane</location>
        <topology evidence="1">Lipid-anchor</topology>
        <topology evidence="1">GPI-anchor</topology>
    </subcellularLocation>
</comment>
<evidence type="ECO:0000313" key="14">
    <source>
        <dbReference type="Proteomes" id="UP001205998"/>
    </source>
</evidence>
<comment type="catalytic activity">
    <reaction evidence="11">
        <text>hydrogencarbonate + H(+) = CO2 + H2O</text>
        <dbReference type="Rhea" id="RHEA:10748"/>
        <dbReference type="ChEBI" id="CHEBI:15377"/>
        <dbReference type="ChEBI" id="CHEBI:15378"/>
        <dbReference type="ChEBI" id="CHEBI:16526"/>
        <dbReference type="ChEBI" id="CHEBI:17544"/>
        <dbReference type="EC" id="4.2.1.1"/>
    </reaction>
    <physiologicalReaction direction="left-to-right" evidence="11">
        <dbReference type="Rhea" id="RHEA:10749"/>
    </physiologicalReaction>
    <physiologicalReaction direction="right-to-left" evidence="11">
        <dbReference type="Rhea" id="RHEA:10750"/>
    </physiologicalReaction>
</comment>
<dbReference type="InterPro" id="IPR001148">
    <property type="entry name" value="CA_dom"/>
</dbReference>
<keyword evidence="6" id="KW-0325">Glycoprotein</keyword>
<feature type="domain" description="Alpha-carbonic anhydrase" evidence="12">
    <location>
        <begin position="1"/>
        <end position="120"/>
    </location>
</feature>
<evidence type="ECO:0000256" key="11">
    <source>
        <dbReference type="ARBA" id="ARBA00049061"/>
    </source>
</evidence>
<comment type="similarity">
    <text evidence="2">Belongs to the alpha-carbonic anhydrase family.</text>
</comment>
<comment type="caution">
    <text evidence="13">The sequence shown here is derived from an EMBL/GenBank/DDBJ whole genome shotgun (WGS) entry which is preliminary data.</text>
</comment>
<evidence type="ECO:0000259" key="12">
    <source>
        <dbReference type="PROSITE" id="PS51144"/>
    </source>
</evidence>
<evidence type="ECO:0000256" key="10">
    <source>
        <dbReference type="ARBA" id="ARBA00045603"/>
    </source>
</evidence>
<dbReference type="SMART" id="SM01057">
    <property type="entry name" value="Carb_anhydrase"/>
    <property type="match status" value="1"/>
</dbReference>
<dbReference type="GO" id="GO:0098552">
    <property type="term" value="C:side of membrane"/>
    <property type="evidence" value="ECO:0007669"/>
    <property type="project" value="UniProtKB-KW"/>
</dbReference>
<proteinExistence type="inferred from homology"/>
<evidence type="ECO:0000256" key="5">
    <source>
        <dbReference type="ARBA" id="ARBA00022475"/>
    </source>
</evidence>